<dbReference type="SUPFAM" id="SSF64153">
    <property type="entry name" value="YjeF N-terminal domain-like"/>
    <property type="match status" value="1"/>
</dbReference>
<protein>
    <submittedName>
        <fullName evidence="1">Enhancer of mRNA-decapping protein 3</fullName>
    </submittedName>
</protein>
<dbReference type="Proteomes" id="UP000094527">
    <property type="component" value="Unassembled WGS sequence"/>
</dbReference>
<comment type="caution">
    <text evidence="1">The sequence shown here is derived from an EMBL/GenBank/DDBJ whole genome shotgun (WGS) entry which is preliminary data.</text>
</comment>
<proteinExistence type="predicted"/>
<evidence type="ECO:0000313" key="1">
    <source>
        <dbReference type="EMBL" id="ODN03830.1"/>
    </source>
</evidence>
<dbReference type="InterPro" id="IPR036652">
    <property type="entry name" value="YjeF_N_dom_sf"/>
</dbReference>
<keyword evidence="2" id="KW-1185">Reference proteome</keyword>
<dbReference type="AlphaFoldDB" id="A0A1D2NEY8"/>
<reference evidence="1 2" key="1">
    <citation type="journal article" date="2016" name="Genome Biol. Evol.">
        <title>Gene Family Evolution Reflects Adaptation to Soil Environmental Stressors in the Genome of the Collembolan Orchesella cincta.</title>
        <authorList>
            <person name="Faddeeva-Vakhrusheva A."/>
            <person name="Derks M.F."/>
            <person name="Anvar S.Y."/>
            <person name="Agamennone V."/>
            <person name="Suring W."/>
            <person name="Smit S."/>
            <person name="van Straalen N.M."/>
            <person name="Roelofs D."/>
        </authorList>
    </citation>
    <scope>NUCLEOTIDE SEQUENCE [LARGE SCALE GENOMIC DNA]</scope>
    <source>
        <tissue evidence="1">Mixed pool</tissue>
    </source>
</reference>
<name>A0A1D2NEY8_ORCCI</name>
<gene>
    <name evidence="1" type="ORF">Ocin01_02846</name>
</gene>
<accession>A0A1D2NEY8</accession>
<evidence type="ECO:0000313" key="2">
    <source>
        <dbReference type="Proteomes" id="UP000094527"/>
    </source>
</evidence>
<sequence>MNIDKGNRITTNKPDMECSCFPSFRENLKKRMTKLQYFRQNFKLAVSVPNYTGPVDPIWKRRGAKPIQPLILDLVIRGDISWEEKFTEYNERLGVVLDSEWIRKPDWYEAHSTDQIAEGVVIDPPCFPTLYSTTTTGKLVPAHLPFTIDYLIGRALGHDYRLDTLVQRMGLTVAEYCSTLIHPRNRHSKYCVLILAGEHWQGASAIFGGSCLRRMGLHVSVFVNSSSAETREEIQFRNEGGKVFRNLSDMKGLQFRVVLIALENSFIQSSKLPLYGEWLQNSVAVFLDPPVLKCSYMAVLQIACGGTYNLCQKTAIFVPCHAKSYVIDKFIDMYVVDAGISEEVHALSGIEAFSFPIESNTGRPAVVVRVVPKSFVVKSSKIYFYDNGKLTQ</sequence>
<dbReference type="Gene3D" id="3.40.50.10260">
    <property type="entry name" value="YjeF N-terminal domain"/>
    <property type="match status" value="1"/>
</dbReference>
<dbReference type="EMBL" id="LJIJ01000062">
    <property type="protein sequence ID" value="ODN03830.1"/>
    <property type="molecule type" value="Genomic_DNA"/>
</dbReference>
<organism evidence="1 2">
    <name type="scientific">Orchesella cincta</name>
    <name type="common">Springtail</name>
    <name type="synonym">Podura cincta</name>
    <dbReference type="NCBI Taxonomy" id="48709"/>
    <lineage>
        <taxon>Eukaryota</taxon>
        <taxon>Metazoa</taxon>
        <taxon>Ecdysozoa</taxon>
        <taxon>Arthropoda</taxon>
        <taxon>Hexapoda</taxon>
        <taxon>Collembola</taxon>
        <taxon>Entomobryomorpha</taxon>
        <taxon>Entomobryoidea</taxon>
        <taxon>Orchesellidae</taxon>
        <taxon>Orchesellinae</taxon>
        <taxon>Orchesella</taxon>
    </lineage>
</organism>